<dbReference type="Proteomes" id="UP000602284">
    <property type="component" value="Unassembled WGS sequence"/>
</dbReference>
<organism evidence="2 3">
    <name type="scientific">Tumebacillus amylolyticus</name>
    <dbReference type="NCBI Taxonomy" id="2801339"/>
    <lineage>
        <taxon>Bacteria</taxon>
        <taxon>Bacillati</taxon>
        <taxon>Bacillota</taxon>
        <taxon>Bacilli</taxon>
        <taxon>Bacillales</taxon>
        <taxon>Alicyclobacillaceae</taxon>
        <taxon>Tumebacillus</taxon>
    </lineage>
</organism>
<gene>
    <name evidence="2" type="ORF">JJB07_18080</name>
</gene>
<keyword evidence="3" id="KW-1185">Reference proteome</keyword>
<comment type="caution">
    <text evidence="2">The sequence shown here is derived from an EMBL/GenBank/DDBJ whole genome shotgun (WGS) entry which is preliminary data.</text>
</comment>
<proteinExistence type="predicted"/>
<feature type="region of interest" description="Disordered" evidence="1">
    <location>
        <begin position="1"/>
        <end position="37"/>
    </location>
</feature>
<name>A0ABS1JE84_9BACL</name>
<sequence length="837" mass="85624">MSSRVPQNVNKSVPRRDPQTPVSQASRPTTPSHGLNPASLMALQRSIGNAKVSQLLRGHVASTQGVVQRSEEVEQKLIGLHVPNGDAKTLADGFTQEYEESSLSQIAEAVVTHKRTAQETLDLLAALPTPDDMLILAAVTTCTVPSLLKVAPAVKNGRSSADAAHVLTNCPDLDAADVEWMLRLPSTTSAAHITSLSNDLCPAGQITGEKASSMIKALQTKCTDDDITAFVHGVRATGLAAALLETLAGGAGFAEILSKALSSGWNTASFGSFIGTALKATAQAAGLQTLLENDFVADLYNMITAGWTASQLGAFLGTAVESGMAADALQKLVKNAGFPASSLEMLNATWAPDSFGTFVAALHAATLNPDQIQELLSTNGIPASSASLIGTGLSPVQVAQFLAAVRLAGVTASNVQAMLATGGMIATLGGVITGGWAAVSFGTFIGHALNAGVLPGTLQTFLALPGLPALVQAMLVASWTANNLGLFLGEVLNSGIAGNQVKTLLSQGNFPAASYAMLTAGWSASELAKFAASASASGLAPANLGGLINTPGFNASSYALITAGLTPLQVGQLSASARAAGMTAANLQGFLSTPNAATACMNLIATWGAAQIGQTIAHVRAQAGAPTDAETVDLLDLSHTHNWAAASVRSASGSSAVGGTLSWAAVIGHAPTFVGQPGPRGHGGTGGATLNSVTFTRAPGGGVAPYNVRLNIRQERVFHVENGHTFEHFEFTYANCTRDVRSSLYPAGTDVEAMMIPLPANPAAQNIADQAAWAGVFQGLVGTDRVGVQQFGATFIGGGGRTTYPTYINQMYPTGGGMTQIYAAELVAIGRLLGHAI</sequence>
<evidence type="ECO:0000313" key="3">
    <source>
        <dbReference type="Proteomes" id="UP000602284"/>
    </source>
</evidence>
<accession>A0ABS1JE84</accession>
<reference evidence="2 3" key="1">
    <citation type="submission" date="2021-01" db="EMBL/GenBank/DDBJ databases">
        <title>Tumebacillus sp. strain ITR2 16S ribosomal RNA gene Genome sequencing and assembly.</title>
        <authorList>
            <person name="Kang M."/>
        </authorList>
    </citation>
    <scope>NUCLEOTIDE SEQUENCE [LARGE SCALE GENOMIC DNA]</scope>
    <source>
        <strain evidence="2 3">ITR2</strain>
    </source>
</reference>
<protein>
    <recommendedName>
        <fullName evidence="4">Phage tail tape measure protein domain-containing protein</fullName>
    </recommendedName>
</protein>
<dbReference type="EMBL" id="JAEQNB010000006">
    <property type="protein sequence ID" value="MBL0388515.1"/>
    <property type="molecule type" value="Genomic_DNA"/>
</dbReference>
<dbReference type="RefSeq" id="WP_201637481.1">
    <property type="nucleotide sequence ID" value="NZ_JAEQNB010000006.1"/>
</dbReference>
<evidence type="ECO:0000256" key="1">
    <source>
        <dbReference type="SAM" id="MobiDB-lite"/>
    </source>
</evidence>
<evidence type="ECO:0000313" key="2">
    <source>
        <dbReference type="EMBL" id="MBL0388515.1"/>
    </source>
</evidence>
<evidence type="ECO:0008006" key="4">
    <source>
        <dbReference type="Google" id="ProtNLM"/>
    </source>
</evidence>
<feature type="compositionally biased region" description="Polar residues" evidence="1">
    <location>
        <begin position="1"/>
        <end position="11"/>
    </location>
</feature>
<feature type="compositionally biased region" description="Polar residues" evidence="1">
    <location>
        <begin position="20"/>
        <end position="33"/>
    </location>
</feature>